<feature type="domain" description="C-type lectin" evidence="3">
    <location>
        <begin position="243"/>
        <end position="376"/>
    </location>
</feature>
<evidence type="ECO:0000256" key="2">
    <source>
        <dbReference type="SAM" id="SignalP"/>
    </source>
</evidence>
<dbReference type="PROSITE" id="PS50041">
    <property type="entry name" value="C_TYPE_LECTIN_2"/>
    <property type="match status" value="1"/>
</dbReference>
<accession>A0A2P1M889</accession>
<reference evidence="4" key="2">
    <citation type="submission" date="2018-02" db="EMBL/GenBank/DDBJ databases">
        <authorList>
            <person name="Cohen D.B."/>
            <person name="Kent A.D."/>
        </authorList>
    </citation>
    <scope>NUCLEOTIDE SEQUENCE</scope>
</reference>
<proteinExistence type="evidence at transcript level"/>
<dbReference type="GeneID" id="123761320"/>
<feature type="compositionally biased region" description="Polar residues" evidence="1">
    <location>
        <begin position="133"/>
        <end position="144"/>
    </location>
</feature>
<feature type="compositionally biased region" description="Low complexity" evidence="1">
    <location>
        <begin position="227"/>
        <end position="237"/>
    </location>
</feature>
<dbReference type="RefSeq" id="XP_069168419.1">
    <property type="nucleotide sequence ID" value="XM_069312318.1"/>
</dbReference>
<dbReference type="Gene3D" id="3.10.100.10">
    <property type="entry name" value="Mannose-Binding Protein A, subunit A"/>
    <property type="match status" value="1"/>
</dbReference>
<reference evidence="4" key="1">
    <citation type="journal article" date="2018" name="Fish Shellfish Immunol.">
        <title>Identification of a C-type lectin possessing both antibacterial and antiviral activities from red swamp crayfish.</title>
        <authorList>
            <person name="Zhang X.W."/>
            <person name="Man X."/>
            <person name="Huang X."/>
            <person name="Wang Y."/>
            <person name="Song Q.S."/>
            <person name="Hui K.M."/>
            <person name="Zhang H.W."/>
        </authorList>
    </citation>
    <scope>NUCLEOTIDE SEQUENCE</scope>
</reference>
<keyword evidence="2" id="KW-0732">Signal</keyword>
<feature type="region of interest" description="Disordered" evidence="1">
    <location>
        <begin position="218"/>
        <end position="237"/>
    </location>
</feature>
<dbReference type="InterPro" id="IPR016186">
    <property type="entry name" value="C-type_lectin-like/link_sf"/>
</dbReference>
<feature type="signal peptide" evidence="2">
    <location>
        <begin position="1"/>
        <end position="30"/>
    </location>
</feature>
<name>A0A2P1M889_PROCL</name>
<keyword evidence="4" id="KW-0430">Lectin</keyword>
<dbReference type="GO" id="GO:0030246">
    <property type="term" value="F:carbohydrate binding"/>
    <property type="evidence" value="ECO:0007669"/>
    <property type="project" value="UniProtKB-KW"/>
</dbReference>
<dbReference type="SMART" id="SM00034">
    <property type="entry name" value="CLECT"/>
    <property type="match status" value="1"/>
</dbReference>
<evidence type="ECO:0000313" key="4">
    <source>
        <dbReference type="EMBL" id="AVP26799.1"/>
    </source>
</evidence>
<feature type="region of interest" description="Disordered" evidence="1">
    <location>
        <begin position="109"/>
        <end position="145"/>
    </location>
</feature>
<protein>
    <submittedName>
        <fullName evidence="4">C-type lectin</fullName>
    </submittedName>
</protein>
<dbReference type="EMBL" id="MH006688">
    <property type="protein sequence ID" value="AVP26799.1"/>
    <property type="molecule type" value="mRNA"/>
</dbReference>
<dbReference type="CDD" id="cd00037">
    <property type="entry name" value="CLECT"/>
    <property type="match status" value="1"/>
</dbReference>
<dbReference type="KEGG" id="pcla:123761320"/>
<evidence type="ECO:0000256" key="1">
    <source>
        <dbReference type="SAM" id="MobiDB-lite"/>
    </source>
</evidence>
<organism evidence="4">
    <name type="scientific">Procambarus clarkii</name>
    <name type="common">Red swamp crayfish</name>
    <dbReference type="NCBI Taxonomy" id="6728"/>
    <lineage>
        <taxon>Eukaryota</taxon>
        <taxon>Metazoa</taxon>
        <taxon>Ecdysozoa</taxon>
        <taxon>Arthropoda</taxon>
        <taxon>Crustacea</taxon>
        <taxon>Multicrustacea</taxon>
        <taxon>Malacostraca</taxon>
        <taxon>Eumalacostraca</taxon>
        <taxon>Eucarida</taxon>
        <taxon>Decapoda</taxon>
        <taxon>Pleocyemata</taxon>
        <taxon>Astacidea</taxon>
        <taxon>Astacoidea</taxon>
        <taxon>Cambaridae</taxon>
        <taxon>Procambarus</taxon>
    </lineage>
</organism>
<dbReference type="SUPFAM" id="SSF56436">
    <property type="entry name" value="C-type lectin-like"/>
    <property type="match status" value="1"/>
</dbReference>
<evidence type="ECO:0000259" key="3">
    <source>
        <dbReference type="PROSITE" id="PS50041"/>
    </source>
</evidence>
<dbReference type="InterPro" id="IPR016187">
    <property type="entry name" value="CTDL_fold"/>
</dbReference>
<dbReference type="AlphaFoldDB" id="A0A2P1M889"/>
<feature type="chain" id="PRO_5015125148" evidence="2">
    <location>
        <begin position="31"/>
        <end position="385"/>
    </location>
</feature>
<sequence length="385" mass="42080">MSSSSRKWSCVVRCFSTCVLLAPWAGYTEAEPLLTLSGCIMGSACTQCPASRYTLAPDGSKLCCPSCTSAALYHGDYPSNWCVCYSDSTSPGRAAAGNIDSRTLRFPGPSTLESRYPTGPLSLGSRYPPNPYTVGSRSPSSSNDAEGLYGTLQAFPLRGSIRDANYILNQGDRPNTNPAVPLVVQQALTLMADTLDELHIRVSRLENIILQNQDLQGSGSVDRVGTASPPSEESCPASNFTRVGDACYHFSVWRDQRSHWKDASDACEGMGAKLAEPLTRTAFISLTQHLSLAPATTGFNYWIGGLYPGVSWRWSYVGKEVTLDPSYWMREDSMGRKVVPGGTATGRCLTLTYVVKASDYFYSADECGFEKYYICELLEKNHRRL</sequence>
<dbReference type="Pfam" id="PF00059">
    <property type="entry name" value="Lectin_C"/>
    <property type="match status" value="1"/>
</dbReference>
<dbReference type="InterPro" id="IPR001304">
    <property type="entry name" value="C-type_lectin-like"/>
</dbReference>